<dbReference type="SUPFAM" id="SSF53756">
    <property type="entry name" value="UDP-Glycosyltransferase/glycogen phosphorylase"/>
    <property type="match status" value="1"/>
</dbReference>
<evidence type="ECO:0000256" key="2">
    <source>
        <dbReference type="ARBA" id="ARBA00009995"/>
    </source>
</evidence>
<dbReference type="EMBL" id="JAUIZM010000006">
    <property type="protein sequence ID" value="KAK1379417.1"/>
    <property type="molecule type" value="Genomic_DNA"/>
</dbReference>
<dbReference type="FunFam" id="3.40.50.2000:FF:000019">
    <property type="entry name" value="Glycosyltransferase"/>
    <property type="match status" value="1"/>
</dbReference>
<reference evidence="8" key="2">
    <citation type="submission" date="2023-05" db="EMBL/GenBank/DDBJ databases">
        <authorList>
            <person name="Schelkunov M.I."/>
        </authorList>
    </citation>
    <scope>NUCLEOTIDE SEQUENCE</scope>
    <source>
        <strain evidence="8">Hsosn_3</strain>
        <tissue evidence="8">Leaf</tissue>
    </source>
</reference>
<dbReference type="CDD" id="cd03784">
    <property type="entry name" value="GT1_Gtf-like"/>
    <property type="match status" value="1"/>
</dbReference>
<dbReference type="InterPro" id="IPR035595">
    <property type="entry name" value="UDP_glycos_trans_CS"/>
</dbReference>
<dbReference type="EC" id="2.4.1.-" evidence="7"/>
<dbReference type="PANTHER" id="PTHR11926:SF870">
    <property type="entry name" value="UDP-GLYCOSYLTRANSFERASE 75B1"/>
    <property type="match status" value="1"/>
</dbReference>
<keyword evidence="5" id="KW-0414">Isoprene biosynthesis</keyword>
<organism evidence="8 9">
    <name type="scientific">Heracleum sosnowskyi</name>
    <dbReference type="NCBI Taxonomy" id="360622"/>
    <lineage>
        <taxon>Eukaryota</taxon>
        <taxon>Viridiplantae</taxon>
        <taxon>Streptophyta</taxon>
        <taxon>Embryophyta</taxon>
        <taxon>Tracheophyta</taxon>
        <taxon>Spermatophyta</taxon>
        <taxon>Magnoliopsida</taxon>
        <taxon>eudicotyledons</taxon>
        <taxon>Gunneridae</taxon>
        <taxon>Pentapetalae</taxon>
        <taxon>asterids</taxon>
        <taxon>campanulids</taxon>
        <taxon>Apiales</taxon>
        <taxon>Apiaceae</taxon>
        <taxon>Apioideae</taxon>
        <taxon>apioid superclade</taxon>
        <taxon>Tordylieae</taxon>
        <taxon>Tordyliinae</taxon>
        <taxon>Heracleum</taxon>
    </lineage>
</organism>
<accession>A0AAD8I5B0</accession>
<dbReference type="Pfam" id="PF00201">
    <property type="entry name" value="UDPGT"/>
    <property type="match status" value="1"/>
</dbReference>
<comment type="caution">
    <text evidence="8">The sequence shown here is derived from an EMBL/GenBank/DDBJ whole genome shotgun (WGS) entry which is preliminary data.</text>
</comment>
<evidence type="ECO:0000256" key="3">
    <source>
        <dbReference type="ARBA" id="ARBA00022676"/>
    </source>
</evidence>
<dbReference type="GO" id="GO:0080043">
    <property type="term" value="F:quercetin 3-O-glucosyltransferase activity"/>
    <property type="evidence" value="ECO:0007669"/>
    <property type="project" value="TreeGrafter"/>
</dbReference>
<gene>
    <name evidence="8" type="ORF">POM88_026161</name>
</gene>
<dbReference type="Proteomes" id="UP001237642">
    <property type="component" value="Unassembled WGS sequence"/>
</dbReference>
<proteinExistence type="inferred from homology"/>
<dbReference type="Gene3D" id="3.40.50.2000">
    <property type="entry name" value="Glycogen Phosphorylase B"/>
    <property type="match status" value="2"/>
</dbReference>
<sequence>MEHRRNHILLITYPAQGHINPSLQLAERLVDMGMEVTFTTNISGLRCIPKSYWDVNPNSTSKKGLRLNLFSDGYDEGIKNPADTVDFYANLRRYGTKCLEETIVSSAQQGNPVTCLVYTMSYHWVAEVARGFDLPSMLYWIQPAAVLAIYYFYFNGYKDAFDEIDDPSWSIKLPGLPLLNKPDLPSFLIPSTQDIYTKILAAVKQHFDAFSSDPMPKVLVNSFEDLEHDALKSIDKLKLLAVGPVIQSAFLDGNHDSYDNSRKQIEWLSSKGDSSVIYVSFGTMIKLPKSEMEEIAKGLLKSGRPFMWIMKKNEDEKEEDKLSCMEKLEEQGLIVPWCSQVEVLSHKALGCFVTHCGWNSTLESLASGVPMVAYPKWTDQGTIAKMIQDVWKTGVRVNGSEQGNVDGDEIYRCVETVMGGGEKAEALRRNAEKWKDLAREAVKQGGTSYNILKGFVEEM</sequence>
<evidence type="ECO:0000313" key="8">
    <source>
        <dbReference type="EMBL" id="KAK1379417.1"/>
    </source>
</evidence>
<dbReference type="GO" id="GO:0016135">
    <property type="term" value="P:saponin biosynthetic process"/>
    <property type="evidence" value="ECO:0007669"/>
    <property type="project" value="UniProtKB-ARBA"/>
</dbReference>
<dbReference type="GO" id="GO:0046246">
    <property type="term" value="P:terpene biosynthetic process"/>
    <property type="evidence" value="ECO:0007669"/>
    <property type="project" value="UniProtKB-ARBA"/>
</dbReference>
<dbReference type="InterPro" id="IPR002213">
    <property type="entry name" value="UDP_glucos_trans"/>
</dbReference>
<dbReference type="GO" id="GO:0080044">
    <property type="term" value="F:quercetin 7-O-glucosyltransferase activity"/>
    <property type="evidence" value="ECO:0007669"/>
    <property type="project" value="TreeGrafter"/>
</dbReference>
<evidence type="ECO:0000256" key="7">
    <source>
        <dbReference type="RuleBase" id="RU362057"/>
    </source>
</evidence>
<evidence type="ECO:0000313" key="9">
    <source>
        <dbReference type="Proteomes" id="UP001237642"/>
    </source>
</evidence>
<keyword evidence="9" id="KW-1185">Reference proteome</keyword>
<keyword evidence="4 6" id="KW-0808">Transferase</keyword>
<protein>
    <recommendedName>
        <fullName evidence="7">Glycosyltransferase</fullName>
        <ecNumber evidence="7">2.4.1.-</ecNumber>
    </recommendedName>
</protein>
<dbReference type="PANTHER" id="PTHR11926">
    <property type="entry name" value="GLUCOSYL/GLUCURONOSYL TRANSFERASES"/>
    <property type="match status" value="1"/>
</dbReference>
<dbReference type="PROSITE" id="PS00375">
    <property type="entry name" value="UDPGT"/>
    <property type="match status" value="1"/>
</dbReference>
<keyword evidence="3 6" id="KW-0328">Glycosyltransferase</keyword>
<evidence type="ECO:0000256" key="1">
    <source>
        <dbReference type="ARBA" id="ARBA00004721"/>
    </source>
</evidence>
<evidence type="ECO:0000256" key="4">
    <source>
        <dbReference type="ARBA" id="ARBA00022679"/>
    </source>
</evidence>
<reference evidence="8" key="1">
    <citation type="submission" date="2023-02" db="EMBL/GenBank/DDBJ databases">
        <title>Genome of toxic invasive species Heracleum sosnowskyi carries increased number of genes despite the absence of recent whole-genome duplications.</title>
        <authorList>
            <person name="Schelkunov M."/>
            <person name="Shtratnikova V."/>
            <person name="Makarenko M."/>
            <person name="Klepikova A."/>
            <person name="Omelchenko D."/>
            <person name="Novikova G."/>
            <person name="Obukhova E."/>
            <person name="Bogdanov V."/>
            <person name="Penin A."/>
            <person name="Logacheva M."/>
        </authorList>
    </citation>
    <scope>NUCLEOTIDE SEQUENCE</scope>
    <source>
        <strain evidence="8">Hsosn_3</strain>
        <tissue evidence="8">Leaf</tissue>
    </source>
</reference>
<comment type="similarity">
    <text evidence="2 6">Belongs to the UDP-glycosyltransferase family.</text>
</comment>
<dbReference type="AlphaFoldDB" id="A0AAD8I5B0"/>
<comment type="pathway">
    <text evidence="1">Secondary metabolite biosynthesis; terpenoid biosynthesis.</text>
</comment>
<evidence type="ECO:0000256" key="5">
    <source>
        <dbReference type="ARBA" id="ARBA00023229"/>
    </source>
</evidence>
<name>A0AAD8I5B0_9APIA</name>
<evidence type="ECO:0000256" key="6">
    <source>
        <dbReference type="RuleBase" id="RU003718"/>
    </source>
</evidence>